<keyword evidence="1" id="KW-0238">DNA-binding</keyword>
<evidence type="ECO:0000313" key="3">
    <source>
        <dbReference type="EMBL" id="GHE63349.1"/>
    </source>
</evidence>
<gene>
    <name evidence="3" type="ORF">GCM10011340_18350</name>
</gene>
<protein>
    <submittedName>
        <fullName evidence="3">Transcriptional regulator</fullName>
    </submittedName>
</protein>
<dbReference type="Proteomes" id="UP000658258">
    <property type="component" value="Unassembled WGS sequence"/>
</dbReference>
<name>A0ABQ3I9Y8_9BACT</name>
<proteinExistence type="predicted"/>
<dbReference type="PROSITE" id="PS50937">
    <property type="entry name" value="HTH_MERR_2"/>
    <property type="match status" value="1"/>
</dbReference>
<comment type="caution">
    <text evidence="3">The sequence shown here is derived from an EMBL/GenBank/DDBJ whole genome shotgun (WGS) entry which is preliminary data.</text>
</comment>
<feature type="domain" description="HTH merR-type" evidence="2">
    <location>
        <begin position="12"/>
        <end position="82"/>
    </location>
</feature>
<accession>A0ABQ3I9Y8</accession>
<evidence type="ECO:0000313" key="4">
    <source>
        <dbReference type="Proteomes" id="UP000658258"/>
    </source>
</evidence>
<dbReference type="SMART" id="SM00422">
    <property type="entry name" value="HTH_MERR"/>
    <property type="match status" value="1"/>
</dbReference>
<sequence length="112" mass="13201">MPYKEKPIEKKYFTIGEVAKELGVATSLIRFWETQFDFIRPKKNAKGNRKYTQDDLKKLKLVYHLVKEKGYTLQGAYEHIKASKDSIDDKAEMVASLKRIREFLMEMKNNLP</sequence>
<dbReference type="PANTHER" id="PTHR30204:SF15">
    <property type="entry name" value="BLL5018 PROTEIN"/>
    <property type="match status" value="1"/>
</dbReference>
<keyword evidence="4" id="KW-1185">Reference proteome</keyword>
<organism evidence="3 4">
    <name type="scientific">Roseivirga thermotolerans</name>
    <dbReference type="NCBI Taxonomy" id="1758176"/>
    <lineage>
        <taxon>Bacteria</taxon>
        <taxon>Pseudomonadati</taxon>
        <taxon>Bacteroidota</taxon>
        <taxon>Cytophagia</taxon>
        <taxon>Cytophagales</taxon>
        <taxon>Roseivirgaceae</taxon>
        <taxon>Roseivirga</taxon>
    </lineage>
</organism>
<dbReference type="CDD" id="cd04765">
    <property type="entry name" value="HTH_MlrA-like_sg2"/>
    <property type="match status" value="1"/>
</dbReference>
<dbReference type="InterPro" id="IPR047057">
    <property type="entry name" value="MerR_fam"/>
</dbReference>
<dbReference type="SUPFAM" id="SSF46955">
    <property type="entry name" value="Putative DNA-binding domain"/>
    <property type="match status" value="1"/>
</dbReference>
<dbReference type="PANTHER" id="PTHR30204">
    <property type="entry name" value="REDOX-CYCLING DRUG-SENSING TRANSCRIPTIONAL ACTIVATOR SOXR"/>
    <property type="match status" value="1"/>
</dbReference>
<evidence type="ECO:0000259" key="2">
    <source>
        <dbReference type="PROSITE" id="PS50937"/>
    </source>
</evidence>
<dbReference type="PROSITE" id="PS00552">
    <property type="entry name" value="HTH_MERR_1"/>
    <property type="match status" value="1"/>
</dbReference>
<reference evidence="4" key="1">
    <citation type="journal article" date="2019" name="Int. J. Syst. Evol. Microbiol.">
        <title>The Global Catalogue of Microorganisms (GCM) 10K type strain sequencing project: providing services to taxonomists for standard genome sequencing and annotation.</title>
        <authorList>
            <consortium name="The Broad Institute Genomics Platform"/>
            <consortium name="The Broad Institute Genome Sequencing Center for Infectious Disease"/>
            <person name="Wu L."/>
            <person name="Ma J."/>
        </authorList>
    </citation>
    <scope>NUCLEOTIDE SEQUENCE [LARGE SCALE GENOMIC DNA]</scope>
    <source>
        <strain evidence="4">CGMCC 1.15111</strain>
    </source>
</reference>
<evidence type="ECO:0000256" key="1">
    <source>
        <dbReference type="ARBA" id="ARBA00023125"/>
    </source>
</evidence>
<dbReference type="Gene3D" id="1.10.1660.10">
    <property type="match status" value="1"/>
</dbReference>
<dbReference type="InterPro" id="IPR000551">
    <property type="entry name" value="MerR-type_HTH_dom"/>
</dbReference>
<dbReference type="RefSeq" id="WP_189629929.1">
    <property type="nucleotide sequence ID" value="NZ_BNAG01000002.1"/>
</dbReference>
<dbReference type="Pfam" id="PF13411">
    <property type="entry name" value="MerR_1"/>
    <property type="match status" value="1"/>
</dbReference>
<dbReference type="InterPro" id="IPR009061">
    <property type="entry name" value="DNA-bd_dom_put_sf"/>
</dbReference>
<dbReference type="EMBL" id="BNAG01000002">
    <property type="protein sequence ID" value="GHE63349.1"/>
    <property type="molecule type" value="Genomic_DNA"/>
</dbReference>